<evidence type="ECO:0000313" key="2">
    <source>
        <dbReference type="Proteomes" id="UP000053424"/>
    </source>
</evidence>
<dbReference type="EMBL" id="KN831775">
    <property type="protein sequence ID" value="KIM43830.1"/>
    <property type="molecule type" value="Genomic_DNA"/>
</dbReference>
<dbReference type="Proteomes" id="UP000053424">
    <property type="component" value="Unassembled WGS sequence"/>
</dbReference>
<organism evidence="1 2">
    <name type="scientific">Hebeloma cylindrosporum</name>
    <dbReference type="NCBI Taxonomy" id="76867"/>
    <lineage>
        <taxon>Eukaryota</taxon>
        <taxon>Fungi</taxon>
        <taxon>Dikarya</taxon>
        <taxon>Basidiomycota</taxon>
        <taxon>Agaricomycotina</taxon>
        <taxon>Agaricomycetes</taxon>
        <taxon>Agaricomycetidae</taxon>
        <taxon>Agaricales</taxon>
        <taxon>Agaricineae</taxon>
        <taxon>Hymenogastraceae</taxon>
        <taxon>Hebeloma</taxon>
    </lineage>
</organism>
<evidence type="ECO:0000313" key="1">
    <source>
        <dbReference type="EMBL" id="KIM43830.1"/>
    </source>
</evidence>
<dbReference type="HOGENOM" id="CLU_2904437_0_0_1"/>
<reference evidence="1 2" key="1">
    <citation type="submission" date="2014-04" db="EMBL/GenBank/DDBJ databases">
        <authorList>
            <consortium name="DOE Joint Genome Institute"/>
            <person name="Kuo A."/>
            <person name="Gay G."/>
            <person name="Dore J."/>
            <person name="Kohler A."/>
            <person name="Nagy L.G."/>
            <person name="Floudas D."/>
            <person name="Copeland A."/>
            <person name="Barry K.W."/>
            <person name="Cichocki N."/>
            <person name="Veneault-Fourrey C."/>
            <person name="LaButti K."/>
            <person name="Lindquist E.A."/>
            <person name="Lipzen A."/>
            <person name="Lundell T."/>
            <person name="Morin E."/>
            <person name="Murat C."/>
            <person name="Sun H."/>
            <person name="Tunlid A."/>
            <person name="Henrissat B."/>
            <person name="Grigoriev I.V."/>
            <person name="Hibbett D.S."/>
            <person name="Martin F."/>
            <person name="Nordberg H.P."/>
            <person name="Cantor M.N."/>
            <person name="Hua S.X."/>
        </authorList>
    </citation>
    <scope>NUCLEOTIDE SEQUENCE [LARGE SCALE GENOMIC DNA]</scope>
    <source>
        <strain evidence="2">h7</strain>
    </source>
</reference>
<name>A0A0C3C4P1_HEBCY</name>
<keyword evidence="2" id="KW-1185">Reference proteome</keyword>
<reference evidence="2" key="2">
    <citation type="submission" date="2015-01" db="EMBL/GenBank/DDBJ databases">
        <title>Evolutionary Origins and Diversification of the Mycorrhizal Mutualists.</title>
        <authorList>
            <consortium name="DOE Joint Genome Institute"/>
            <consortium name="Mycorrhizal Genomics Consortium"/>
            <person name="Kohler A."/>
            <person name="Kuo A."/>
            <person name="Nagy L.G."/>
            <person name="Floudas D."/>
            <person name="Copeland A."/>
            <person name="Barry K.W."/>
            <person name="Cichocki N."/>
            <person name="Veneault-Fourrey C."/>
            <person name="LaButti K."/>
            <person name="Lindquist E.A."/>
            <person name="Lipzen A."/>
            <person name="Lundell T."/>
            <person name="Morin E."/>
            <person name="Murat C."/>
            <person name="Riley R."/>
            <person name="Ohm R."/>
            <person name="Sun H."/>
            <person name="Tunlid A."/>
            <person name="Henrissat B."/>
            <person name="Grigoriev I.V."/>
            <person name="Hibbett D.S."/>
            <person name="Martin F."/>
        </authorList>
    </citation>
    <scope>NUCLEOTIDE SEQUENCE [LARGE SCALE GENOMIC DNA]</scope>
    <source>
        <strain evidence="2">h7</strain>
    </source>
</reference>
<proteinExistence type="predicted"/>
<gene>
    <name evidence="1" type="ORF">M413DRAFT_443710</name>
</gene>
<accession>A0A0C3C4P1</accession>
<protein>
    <submittedName>
        <fullName evidence="1">Uncharacterized protein</fullName>
    </submittedName>
</protein>
<dbReference type="AlphaFoldDB" id="A0A0C3C4P1"/>
<sequence>MHVRHISQVTEMLIDLGLDPASLSASCRCNSALAGIIGKYDSIENGKTAQLLVFSIFTLSAR</sequence>